<evidence type="ECO:0000313" key="2">
    <source>
        <dbReference type="Proteomes" id="UP000298285"/>
    </source>
</evidence>
<comment type="caution">
    <text evidence="1">The sequence shown here is derived from an EMBL/GenBank/DDBJ whole genome shotgun (WGS) entry which is preliminary data.</text>
</comment>
<protein>
    <submittedName>
        <fullName evidence="1">Uncharacterized protein</fullName>
    </submittedName>
</protein>
<reference evidence="1 2" key="1">
    <citation type="submission" date="2019-03" db="EMBL/GenBank/DDBJ databases">
        <title>Diversity of the mouse oral microbiome.</title>
        <authorList>
            <person name="Joseph S."/>
            <person name="Aduse-Opoku J."/>
            <person name="Curtis M."/>
            <person name="Wade W."/>
            <person name="Hashim A."/>
        </authorList>
    </citation>
    <scope>NUCLEOTIDE SEQUENCE [LARGE SCALE GENOMIC DNA]</scope>
    <source>
        <strain evidence="1 2">P11</strain>
    </source>
</reference>
<organism evidence="1 2">
    <name type="scientific">Dysgonomonas mossii</name>
    <dbReference type="NCBI Taxonomy" id="163665"/>
    <lineage>
        <taxon>Bacteria</taxon>
        <taxon>Pseudomonadati</taxon>
        <taxon>Bacteroidota</taxon>
        <taxon>Bacteroidia</taxon>
        <taxon>Bacteroidales</taxon>
        <taxon>Dysgonomonadaceae</taxon>
        <taxon>Dysgonomonas</taxon>
    </lineage>
</organism>
<dbReference type="EMBL" id="SPPK01000015">
    <property type="protein sequence ID" value="TFU86259.1"/>
    <property type="molecule type" value="Genomic_DNA"/>
</dbReference>
<name>A0A4Y9IJP2_9BACT</name>
<accession>A0A4Y9IJP2</accession>
<evidence type="ECO:0000313" key="1">
    <source>
        <dbReference type="EMBL" id="TFU86259.1"/>
    </source>
</evidence>
<dbReference type="RefSeq" id="WP_135107527.1">
    <property type="nucleotide sequence ID" value="NZ_JADGKW010000015.1"/>
</dbReference>
<dbReference type="AlphaFoldDB" id="A0A4Y9IJP2"/>
<dbReference type="OrthoDB" id="9800808at2"/>
<gene>
    <name evidence="1" type="ORF">E4T88_17155</name>
</gene>
<dbReference type="Proteomes" id="UP000298285">
    <property type="component" value="Unassembled WGS sequence"/>
</dbReference>
<sequence length="64" mass="7046">MIGGKVIVIHSMVSTGYIYNNTISSVLKMGSVTVSPSETRTTLPFSLLLKKYLKKKVVLKPIFS</sequence>
<proteinExistence type="predicted"/>